<sequence length="140" mass="15971">MKIRATVSNRKIKFMRILGITVPNEKRLEIGLTCLYGIGISRARKILDQVGINHGIKAVNLTPEEENKIRTIIESIIIEGNLKREIGANIKRLKDIKSHRGIRHIKRLPVRGQRTKTNSRTVRGNVRRTMASGKRKESKT</sequence>
<evidence type="ECO:0000256" key="3">
    <source>
        <dbReference type="ARBA" id="ARBA00022884"/>
    </source>
</evidence>
<dbReference type="PANTHER" id="PTHR10871:SF1">
    <property type="entry name" value="SMALL RIBOSOMAL SUBUNIT PROTEIN US13M"/>
    <property type="match status" value="1"/>
</dbReference>
<reference evidence="9 10" key="1">
    <citation type="journal article" date="2015" name="Nature">
        <title>rRNA introns, odd ribosomes, and small enigmatic genomes across a large radiation of phyla.</title>
        <authorList>
            <person name="Brown C.T."/>
            <person name="Hug L.A."/>
            <person name="Thomas B.C."/>
            <person name="Sharon I."/>
            <person name="Castelle C.J."/>
            <person name="Singh A."/>
            <person name="Wilkins M.J."/>
            <person name="Williams K.H."/>
            <person name="Banfield J.F."/>
        </authorList>
    </citation>
    <scope>NUCLEOTIDE SEQUENCE [LARGE SCALE GENOMIC DNA]</scope>
</reference>
<dbReference type="PIRSF" id="PIRSF002134">
    <property type="entry name" value="Ribosomal_S13"/>
    <property type="match status" value="1"/>
</dbReference>
<dbReference type="HAMAP" id="MF_01315">
    <property type="entry name" value="Ribosomal_uS13"/>
    <property type="match status" value="1"/>
</dbReference>
<proteinExistence type="inferred from homology"/>
<comment type="function">
    <text evidence="7">Located at the top of the head of the 30S subunit, it contacts several helices of the 16S rRNA. In the 70S ribosome it contacts the 23S rRNA (bridge B1a) and protein L5 of the 50S subunit (bridge B1b), connecting the 2 subunits; these bridges are implicated in subunit movement. Contacts the tRNAs in the A and P-sites.</text>
</comment>
<dbReference type="GO" id="GO:0015935">
    <property type="term" value="C:small ribosomal subunit"/>
    <property type="evidence" value="ECO:0007669"/>
    <property type="project" value="TreeGrafter"/>
</dbReference>
<keyword evidence="7" id="KW-0820">tRNA-binding</keyword>
<dbReference type="EMBL" id="LBZW01000011">
    <property type="protein sequence ID" value="KKR79323.1"/>
    <property type="molecule type" value="Genomic_DNA"/>
</dbReference>
<dbReference type="Gene3D" id="1.10.8.50">
    <property type="match status" value="1"/>
</dbReference>
<dbReference type="GO" id="GO:0006412">
    <property type="term" value="P:translation"/>
    <property type="evidence" value="ECO:0007669"/>
    <property type="project" value="UniProtKB-UniRule"/>
</dbReference>
<name>A0A0G0TQQ3_9BACT</name>
<dbReference type="GO" id="GO:0000049">
    <property type="term" value="F:tRNA binding"/>
    <property type="evidence" value="ECO:0007669"/>
    <property type="project" value="UniProtKB-UniRule"/>
</dbReference>
<dbReference type="FunFam" id="1.10.8.50:FF:000001">
    <property type="entry name" value="30S ribosomal protein S13"/>
    <property type="match status" value="1"/>
</dbReference>
<dbReference type="PANTHER" id="PTHR10871">
    <property type="entry name" value="30S RIBOSOMAL PROTEIN S13/40S RIBOSOMAL PROTEIN S18"/>
    <property type="match status" value="1"/>
</dbReference>
<organism evidence="9 10">
    <name type="scientific">Candidatus Nomurabacteria bacterium GW2011_GWA2_40_9</name>
    <dbReference type="NCBI Taxonomy" id="1618734"/>
    <lineage>
        <taxon>Bacteria</taxon>
        <taxon>Candidatus Nomuraibacteriota</taxon>
    </lineage>
</organism>
<dbReference type="NCBIfam" id="TIGR03631">
    <property type="entry name" value="uS13_bact"/>
    <property type="match status" value="1"/>
</dbReference>
<dbReference type="GO" id="GO:0005829">
    <property type="term" value="C:cytosol"/>
    <property type="evidence" value="ECO:0007669"/>
    <property type="project" value="TreeGrafter"/>
</dbReference>
<keyword evidence="2 7" id="KW-0699">rRNA-binding</keyword>
<protein>
    <recommendedName>
        <fullName evidence="6 7">Small ribosomal subunit protein uS13</fullName>
    </recommendedName>
</protein>
<evidence type="ECO:0000256" key="4">
    <source>
        <dbReference type="ARBA" id="ARBA00022980"/>
    </source>
</evidence>
<dbReference type="AlphaFoldDB" id="A0A0G0TQQ3"/>
<dbReference type="GO" id="GO:0019843">
    <property type="term" value="F:rRNA binding"/>
    <property type="evidence" value="ECO:0007669"/>
    <property type="project" value="UniProtKB-UniRule"/>
</dbReference>
<evidence type="ECO:0000256" key="5">
    <source>
        <dbReference type="ARBA" id="ARBA00023274"/>
    </source>
</evidence>
<dbReference type="SUPFAM" id="SSF46946">
    <property type="entry name" value="S13-like H2TH domain"/>
    <property type="match status" value="1"/>
</dbReference>
<dbReference type="GO" id="GO:0003735">
    <property type="term" value="F:structural constituent of ribosome"/>
    <property type="evidence" value="ECO:0007669"/>
    <property type="project" value="InterPro"/>
</dbReference>
<keyword evidence="5 7" id="KW-0687">Ribonucleoprotein</keyword>
<comment type="similarity">
    <text evidence="1 7 8">Belongs to the universal ribosomal protein uS13 family.</text>
</comment>
<dbReference type="Gene3D" id="4.10.910.10">
    <property type="entry name" value="30s ribosomal protein s13, domain 2"/>
    <property type="match status" value="1"/>
</dbReference>
<dbReference type="InterPro" id="IPR027437">
    <property type="entry name" value="Rbsml_uS13_C"/>
</dbReference>
<evidence type="ECO:0000313" key="9">
    <source>
        <dbReference type="EMBL" id="KKR79323.1"/>
    </source>
</evidence>
<keyword evidence="3 7" id="KW-0694">RNA-binding</keyword>
<dbReference type="InterPro" id="IPR019980">
    <property type="entry name" value="Ribosomal_uS13_bac-type"/>
</dbReference>
<evidence type="ECO:0000313" key="10">
    <source>
        <dbReference type="Proteomes" id="UP000034749"/>
    </source>
</evidence>
<evidence type="ECO:0000256" key="8">
    <source>
        <dbReference type="RuleBase" id="RU003830"/>
    </source>
</evidence>
<dbReference type="InterPro" id="IPR001892">
    <property type="entry name" value="Ribosomal_uS13"/>
</dbReference>
<comment type="caution">
    <text evidence="9">The sequence shown here is derived from an EMBL/GenBank/DDBJ whole genome shotgun (WGS) entry which is preliminary data.</text>
</comment>
<dbReference type="Proteomes" id="UP000034749">
    <property type="component" value="Unassembled WGS sequence"/>
</dbReference>
<gene>
    <name evidence="7" type="primary">rpsM</name>
    <name evidence="9" type="ORF">UU24_C0011G0003</name>
</gene>
<keyword evidence="4 7" id="KW-0689">Ribosomal protein</keyword>
<dbReference type="Pfam" id="PF00416">
    <property type="entry name" value="Ribosomal_S13"/>
    <property type="match status" value="1"/>
</dbReference>
<dbReference type="PROSITE" id="PS50159">
    <property type="entry name" value="RIBOSOMAL_S13_2"/>
    <property type="match status" value="1"/>
</dbReference>
<comment type="subunit">
    <text evidence="7">Part of the 30S ribosomal subunit. Forms a loose heterodimer with protein S19. Forms two bridges to the 50S subunit in the 70S ribosome.</text>
</comment>
<dbReference type="PATRIC" id="fig|1618734.3.peg.352"/>
<evidence type="ECO:0000256" key="6">
    <source>
        <dbReference type="ARBA" id="ARBA00035166"/>
    </source>
</evidence>
<dbReference type="InterPro" id="IPR010979">
    <property type="entry name" value="Ribosomal_uS13-like_H2TH"/>
</dbReference>
<evidence type="ECO:0000256" key="7">
    <source>
        <dbReference type="HAMAP-Rule" id="MF_01315"/>
    </source>
</evidence>
<evidence type="ECO:0000256" key="1">
    <source>
        <dbReference type="ARBA" id="ARBA00008080"/>
    </source>
</evidence>
<accession>A0A0G0TQQ3</accession>
<evidence type="ECO:0000256" key="2">
    <source>
        <dbReference type="ARBA" id="ARBA00022730"/>
    </source>
</evidence>